<evidence type="ECO:0000313" key="2">
    <source>
        <dbReference type="EMBL" id="CAI2373649.1"/>
    </source>
</evidence>
<keyword evidence="3" id="KW-1185">Reference proteome</keyword>
<feature type="region of interest" description="Disordered" evidence="1">
    <location>
        <begin position="378"/>
        <end position="400"/>
    </location>
</feature>
<feature type="compositionally biased region" description="Low complexity" evidence="1">
    <location>
        <begin position="159"/>
        <end position="172"/>
    </location>
</feature>
<name>A0AAD1XJ26_EUPCR</name>
<organism evidence="2 3">
    <name type="scientific">Euplotes crassus</name>
    <dbReference type="NCBI Taxonomy" id="5936"/>
    <lineage>
        <taxon>Eukaryota</taxon>
        <taxon>Sar</taxon>
        <taxon>Alveolata</taxon>
        <taxon>Ciliophora</taxon>
        <taxon>Intramacronucleata</taxon>
        <taxon>Spirotrichea</taxon>
        <taxon>Hypotrichia</taxon>
        <taxon>Euplotida</taxon>
        <taxon>Euplotidae</taxon>
        <taxon>Moneuplotes</taxon>
    </lineage>
</organism>
<feature type="region of interest" description="Disordered" evidence="1">
    <location>
        <begin position="224"/>
        <end position="282"/>
    </location>
</feature>
<comment type="caution">
    <text evidence="2">The sequence shown here is derived from an EMBL/GenBank/DDBJ whole genome shotgun (WGS) entry which is preliminary data.</text>
</comment>
<feature type="region of interest" description="Disordered" evidence="1">
    <location>
        <begin position="319"/>
        <end position="351"/>
    </location>
</feature>
<dbReference type="EMBL" id="CAMPGE010015006">
    <property type="protein sequence ID" value="CAI2373649.1"/>
    <property type="molecule type" value="Genomic_DNA"/>
</dbReference>
<feature type="region of interest" description="Disordered" evidence="1">
    <location>
        <begin position="153"/>
        <end position="174"/>
    </location>
</feature>
<protein>
    <submittedName>
        <fullName evidence="2">Uncharacterized protein</fullName>
    </submittedName>
</protein>
<evidence type="ECO:0000313" key="3">
    <source>
        <dbReference type="Proteomes" id="UP001295684"/>
    </source>
</evidence>
<dbReference type="Proteomes" id="UP001295684">
    <property type="component" value="Unassembled WGS sequence"/>
</dbReference>
<proteinExistence type="predicted"/>
<gene>
    <name evidence="2" type="ORF">ECRASSUSDP1_LOCUS14995</name>
</gene>
<reference evidence="2" key="1">
    <citation type="submission" date="2023-07" db="EMBL/GenBank/DDBJ databases">
        <authorList>
            <consortium name="AG Swart"/>
            <person name="Singh M."/>
            <person name="Singh A."/>
            <person name="Seah K."/>
            <person name="Emmerich C."/>
        </authorList>
    </citation>
    <scope>NUCLEOTIDE SEQUENCE</scope>
    <source>
        <strain evidence="2">DP1</strain>
    </source>
</reference>
<evidence type="ECO:0000256" key="1">
    <source>
        <dbReference type="SAM" id="MobiDB-lite"/>
    </source>
</evidence>
<sequence length="944" mass="107998">MEYEPTLSNLYRYPLIERESSSPNPLYLNPMVDKDLLHLDLSSVNESAKMSPKEKQETDSLKIVDPYAKFQKKRTQISKAPPKLMVPESTGDFGLFSNKRGSEHTHKEIRSAVLQNTESSIGIGFKLRLDKNSESIIKLDTFEERKEVYFPNKESAGKNQNPMNPHNFFNPFSHKSDSFVEENLSESDEVESRAKKLVEEGRITQNNISYFGNKNFAQKESLSKKIHGDSGSTQNLETEKRKSEENSMSKEASLEKGNLREESKQDSQNYLKSPADDHPYPNEKVQIDHQVFETFRNFNSKKDSSEKILENLRKDSNHDIRSPNFSNKVPVISDTKNMSEDTPTKDNANSNFSMSQEMINDIIMKQIDNDMSVMSYVHEQNQSQKPTRSTHSLSRQDRCSSAVSRLHSKHLVGHGFSEIMSKISEENERTKKLYKKRKRNFRKKRQLSKETPFASNNSSMNEFVFKKRIADDISHMIIENLQKYQGHRNDGASFSIKKDTTNASPELRKKKLKTKLFGRAKPNLDKYFISFRRKKRNIVRELSAHPHNNNTSSIDIKIDTGPDSFQGKPAVASQGYRDTPLINTVHRKSLGDDEKPTIKINGDVIFNKPVNEESFSKRLFNHNSNRKIASAKNRDNFRFSKRKKSMFSQFSADGVYKESTENSVKIANMDKTTISKNSKRSELLSLVSKLVHKYKSSLHNRKNHTRSESKTKKFFGISPVVSNPNISNNETITQHSLAKCYASTASGFKIMKLSQEFSETKANQNADILKAPISGTSHIQTRRLYPGGKLEIINLMSDIELAGEFYKPIVLQGKNKVINNKFSEGFIRKEIKKIEKLAKNNEILAKGTRFMNIRDAPSMSVLSEKSKENETSKHEELDLSYLTSQMGGYSCPDSSDYIDNLRFDLKPPEIYIRRSDVDATKHIAHLNKNNVTLFPFFGGSCLKF</sequence>
<feature type="compositionally biased region" description="Basic and acidic residues" evidence="1">
    <location>
        <begin position="237"/>
        <end position="265"/>
    </location>
</feature>
<dbReference type="AlphaFoldDB" id="A0AAD1XJ26"/>
<accession>A0AAD1XJ26</accession>